<dbReference type="EMBL" id="CM046390">
    <property type="protein sequence ID" value="KAI8564152.1"/>
    <property type="molecule type" value="Genomic_DNA"/>
</dbReference>
<name>A0ACC0PGJ8_RHOML</name>
<comment type="caution">
    <text evidence="1">The sequence shown here is derived from an EMBL/GenBank/DDBJ whole genome shotgun (WGS) entry which is preliminary data.</text>
</comment>
<reference evidence="1" key="1">
    <citation type="submission" date="2022-02" db="EMBL/GenBank/DDBJ databases">
        <title>Plant Genome Project.</title>
        <authorList>
            <person name="Zhang R.-G."/>
        </authorList>
    </citation>
    <scope>NUCLEOTIDE SEQUENCE</scope>
    <source>
        <strain evidence="1">AT1</strain>
    </source>
</reference>
<evidence type="ECO:0000313" key="1">
    <source>
        <dbReference type="EMBL" id="KAI8564152.1"/>
    </source>
</evidence>
<gene>
    <name evidence="1" type="ORF">RHMOL_Rhmol03G0159800</name>
</gene>
<organism evidence="1 2">
    <name type="scientific">Rhododendron molle</name>
    <name type="common">Chinese azalea</name>
    <name type="synonym">Azalea mollis</name>
    <dbReference type="NCBI Taxonomy" id="49168"/>
    <lineage>
        <taxon>Eukaryota</taxon>
        <taxon>Viridiplantae</taxon>
        <taxon>Streptophyta</taxon>
        <taxon>Embryophyta</taxon>
        <taxon>Tracheophyta</taxon>
        <taxon>Spermatophyta</taxon>
        <taxon>Magnoliopsida</taxon>
        <taxon>eudicotyledons</taxon>
        <taxon>Gunneridae</taxon>
        <taxon>Pentapetalae</taxon>
        <taxon>asterids</taxon>
        <taxon>Ericales</taxon>
        <taxon>Ericaceae</taxon>
        <taxon>Ericoideae</taxon>
        <taxon>Rhodoreae</taxon>
        <taxon>Rhododendron</taxon>
    </lineage>
</organism>
<dbReference type="Proteomes" id="UP001062846">
    <property type="component" value="Chromosome 3"/>
</dbReference>
<sequence>MGRKFFVGGNWKCNGTAEEVKKIVSTLNTGEVTSEDVVDVVVSPPFVFLGLVKSSLRPDFHIAAQNCWVKKEGAFTGEVSAEMLINLGIPWSTNLGHISFQFIGDKVAYALSQGLKVIACVGETLEQRESRSTMDVVTAQTKAISERISNWENVVLAYEPVWAVGTGKVATPAQAQELSSFVHDIRVRVSNKNYNGSDRVGMTILRRRQNYQVVDVSDYYSLFEAFQMLLKGNRCLQIGLLGLLRTLESCLLLGTPPIGKEMFLFPIDLEHFEKREQLKKSGLAKVIMFLSKSDEETTNKKLAKDLVDKWVSGRVGLAAMYGSGCWASTKGPFGAPFVVGCCVSGAGEYLMKGFAARECCVSSSLSQAGPASACVKVLRSVIRDNSLHGTDKSAGVLIVLEMMILIWLSFHKRERELDCGEFEGGKHALLHSNISMTPCQILKVHFELRKWLQVNTSSEVAATTRIIYGATD</sequence>
<evidence type="ECO:0000313" key="2">
    <source>
        <dbReference type="Proteomes" id="UP001062846"/>
    </source>
</evidence>
<keyword evidence="2" id="KW-1185">Reference proteome</keyword>
<accession>A0ACC0PGJ8</accession>
<proteinExistence type="predicted"/>
<protein>
    <submittedName>
        <fullName evidence="1">Uncharacterized protein</fullName>
    </submittedName>
</protein>